<dbReference type="EMBL" id="JAWJWE010000002">
    <property type="protein sequence ID" value="KAK6643331.1"/>
    <property type="molecule type" value="Genomic_DNA"/>
</dbReference>
<proteinExistence type="predicted"/>
<evidence type="ECO:0000313" key="2">
    <source>
        <dbReference type="Proteomes" id="UP001372834"/>
    </source>
</evidence>
<accession>A0AAN8XNU2</accession>
<reference evidence="1 2" key="1">
    <citation type="submission" date="2023-10" db="EMBL/GenBank/DDBJ databases">
        <title>Genomes of two closely related lineages of the louse Polyplax serrata with different host specificities.</title>
        <authorList>
            <person name="Martinu J."/>
            <person name="Tarabai H."/>
            <person name="Stefka J."/>
            <person name="Hypsa V."/>
        </authorList>
    </citation>
    <scope>NUCLEOTIDE SEQUENCE [LARGE SCALE GENOMIC DNA]</scope>
    <source>
        <strain evidence="1">HR10_N</strain>
    </source>
</reference>
<comment type="caution">
    <text evidence="1">The sequence shown here is derived from an EMBL/GenBank/DDBJ whole genome shotgun (WGS) entry which is preliminary data.</text>
</comment>
<sequence length="60" mass="7316">MQAALFIREKQELRKKKIQRIRRRRYELPTHVATRDIAPFPQFPPNSWVPEPELIEKFDV</sequence>
<gene>
    <name evidence="1" type="ORF">RUM43_004836</name>
</gene>
<evidence type="ECO:0000313" key="1">
    <source>
        <dbReference type="EMBL" id="KAK6643331.1"/>
    </source>
</evidence>
<protein>
    <submittedName>
        <fullName evidence="1">Uncharacterized protein</fullName>
    </submittedName>
</protein>
<name>A0AAN8XNU2_POLSC</name>
<organism evidence="1 2">
    <name type="scientific">Polyplax serrata</name>
    <name type="common">Common mouse louse</name>
    <dbReference type="NCBI Taxonomy" id="468196"/>
    <lineage>
        <taxon>Eukaryota</taxon>
        <taxon>Metazoa</taxon>
        <taxon>Ecdysozoa</taxon>
        <taxon>Arthropoda</taxon>
        <taxon>Hexapoda</taxon>
        <taxon>Insecta</taxon>
        <taxon>Pterygota</taxon>
        <taxon>Neoptera</taxon>
        <taxon>Paraneoptera</taxon>
        <taxon>Psocodea</taxon>
        <taxon>Troctomorpha</taxon>
        <taxon>Phthiraptera</taxon>
        <taxon>Anoplura</taxon>
        <taxon>Polyplacidae</taxon>
        <taxon>Polyplax</taxon>
    </lineage>
</organism>
<dbReference type="AlphaFoldDB" id="A0AAN8XNU2"/>
<dbReference type="Proteomes" id="UP001372834">
    <property type="component" value="Unassembled WGS sequence"/>
</dbReference>